<dbReference type="PROSITE" id="PS51257">
    <property type="entry name" value="PROKAR_LIPOPROTEIN"/>
    <property type="match status" value="1"/>
</dbReference>
<proteinExistence type="predicted"/>
<organism evidence="3 4">
    <name type="scientific">Caenispirillum bisanense</name>
    <dbReference type="NCBI Taxonomy" id="414052"/>
    <lineage>
        <taxon>Bacteria</taxon>
        <taxon>Pseudomonadati</taxon>
        <taxon>Pseudomonadota</taxon>
        <taxon>Alphaproteobacteria</taxon>
        <taxon>Rhodospirillales</taxon>
        <taxon>Novispirillaceae</taxon>
        <taxon>Caenispirillum</taxon>
    </lineage>
</organism>
<name>A0A286GQV3_9PROT</name>
<dbReference type="EMBL" id="OCNJ01000007">
    <property type="protein sequence ID" value="SOD97913.1"/>
    <property type="molecule type" value="Genomic_DNA"/>
</dbReference>
<accession>A0A286GQV3</accession>
<evidence type="ECO:0000256" key="1">
    <source>
        <dbReference type="SAM" id="MobiDB-lite"/>
    </source>
</evidence>
<dbReference type="Proteomes" id="UP000219621">
    <property type="component" value="Unassembled WGS sequence"/>
</dbReference>
<sequence length="197" mass="20928">MPSLRSLAAACATLLLTGCLSVTSAGALDPRLNDGGGYGNDGTLSWSWGDGGSSSSYGRQGDARLLVDRFGRPVTDRYGRAIYVDRYGRQIPTDSVGRPQTNLGFPGFPGGGGGFGGGYGGRDRDDPRDNLSKGQSAALDQGCVARYEGNPSKLRRCLNGDPRLFEEALEDGCHLRYAGNAKKLSRCLKQARGSFPW</sequence>
<dbReference type="OrthoDB" id="9833328at2"/>
<feature type="signal peptide" evidence="2">
    <location>
        <begin position="1"/>
        <end position="27"/>
    </location>
</feature>
<evidence type="ECO:0000256" key="2">
    <source>
        <dbReference type="SAM" id="SignalP"/>
    </source>
</evidence>
<feature type="region of interest" description="Disordered" evidence="1">
    <location>
        <begin position="114"/>
        <end position="136"/>
    </location>
</feature>
<dbReference type="RefSeq" id="WP_097280231.1">
    <property type="nucleotide sequence ID" value="NZ_OCNJ01000007.1"/>
</dbReference>
<dbReference type="AlphaFoldDB" id="A0A286GQV3"/>
<protein>
    <submittedName>
        <fullName evidence="3">Uncharacterized protein</fullName>
    </submittedName>
</protein>
<feature type="compositionally biased region" description="Basic and acidic residues" evidence="1">
    <location>
        <begin position="121"/>
        <end position="131"/>
    </location>
</feature>
<feature type="chain" id="PRO_5012741599" evidence="2">
    <location>
        <begin position="28"/>
        <end position="197"/>
    </location>
</feature>
<keyword evidence="4" id="KW-1185">Reference proteome</keyword>
<keyword evidence="2" id="KW-0732">Signal</keyword>
<evidence type="ECO:0000313" key="3">
    <source>
        <dbReference type="EMBL" id="SOD97913.1"/>
    </source>
</evidence>
<evidence type="ECO:0000313" key="4">
    <source>
        <dbReference type="Proteomes" id="UP000219621"/>
    </source>
</evidence>
<reference evidence="3 4" key="1">
    <citation type="submission" date="2017-09" db="EMBL/GenBank/DDBJ databases">
        <authorList>
            <person name="Ehlers B."/>
            <person name="Leendertz F.H."/>
        </authorList>
    </citation>
    <scope>NUCLEOTIDE SEQUENCE [LARGE SCALE GENOMIC DNA]</scope>
    <source>
        <strain evidence="3 4">USBA 140</strain>
    </source>
</reference>
<gene>
    <name evidence="3" type="ORF">SAMN05421508_107125</name>
</gene>